<keyword evidence="2" id="KW-1185">Reference proteome</keyword>
<accession>A0ACD3A1N0</accession>
<name>A0ACD3A1N0_9AGAR</name>
<proteinExistence type="predicted"/>
<evidence type="ECO:0000313" key="2">
    <source>
        <dbReference type="Proteomes" id="UP000308600"/>
    </source>
</evidence>
<evidence type="ECO:0000313" key="1">
    <source>
        <dbReference type="EMBL" id="TFK59544.1"/>
    </source>
</evidence>
<sequence length="805" mass="90088">MSHSRVKSDNSLSGDTGGTAKVFLHIIAACVKLETPTNHKIHLELLVPGDTKPKCVFKAKGNGQSESITWDEEKYISITCPQVDLRVIEPHQFHKDKVLSEHKILVDNILVAFTKKPDEVLVYAIPDSNMTITIKKDSLVEMLKNVTLPQIFSTRVGKCQKVVEVVLGLGGPLFELHPAAQAVQTLLESVIKKLEQQQICYDGLSTLFQKMQAFLPHFQKIQDVEDFESLKVVVQKMLEHMQVSLETVLNYSQKSVSGQFFHFMLYSDQQTQFLQLASVLDSLLQEYDKAFQAELASMLSKDKVLKYLDRLNCVEIIPGGLCLDNTRVSTLLELQDWAQSKENPIFWLCGIAGTGKSTIATTFVQQLMESKQLAAFFTCRRDHNDLKNPLQLLRNICYRLAQVYKPYGRLVAQTIEQDPQFGSGMVSIKSFFTDFFEKPIQTLGDVDGFAQSLVIVIDALDECGNEDERAELLQCLTTFSGLYTWIKLLVTSRQNPEIKELLAPVAYQYIVEAGSSYQDIQLFVNFRCARFKLSNNDLERLATAGGGLFIWAHTACNYIRQSFNYKEALEQLLQPQGFQSGSPLHILYSTILSEAIGNNPLAIKVYQGVMSTILLVARPVTVTVIAELLPAGIAKSAVSGIIDKLHAVLTKEADETIKVLHPSFAEYLLYESVSCPQRFQIQGSAGHAALYQNCVKVLESQLKFNICNLTSSYVLNKDIHDLQDKIVKNISQALQYAAVFWLCHFAVYIENSDIKTSTDTKLESLLTNSSGLYWIEVISLLGEVYNTLPVLFNASFGTSGPSTQL</sequence>
<gene>
    <name evidence="1" type="ORF">BDN72DRAFT_966032</name>
</gene>
<protein>
    <submittedName>
        <fullName evidence="1">Uncharacterized protein</fullName>
    </submittedName>
</protein>
<dbReference type="EMBL" id="ML208949">
    <property type="protein sequence ID" value="TFK59544.1"/>
    <property type="molecule type" value="Genomic_DNA"/>
</dbReference>
<reference evidence="1 2" key="1">
    <citation type="journal article" date="2019" name="Nat. Ecol. Evol.">
        <title>Megaphylogeny resolves global patterns of mushroom evolution.</title>
        <authorList>
            <person name="Varga T."/>
            <person name="Krizsan K."/>
            <person name="Foldi C."/>
            <person name="Dima B."/>
            <person name="Sanchez-Garcia M."/>
            <person name="Sanchez-Ramirez S."/>
            <person name="Szollosi G.J."/>
            <person name="Szarkandi J.G."/>
            <person name="Papp V."/>
            <person name="Albert L."/>
            <person name="Andreopoulos W."/>
            <person name="Angelini C."/>
            <person name="Antonin V."/>
            <person name="Barry K.W."/>
            <person name="Bougher N.L."/>
            <person name="Buchanan P."/>
            <person name="Buyck B."/>
            <person name="Bense V."/>
            <person name="Catcheside P."/>
            <person name="Chovatia M."/>
            <person name="Cooper J."/>
            <person name="Damon W."/>
            <person name="Desjardin D."/>
            <person name="Finy P."/>
            <person name="Geml J."/>
            <person name="Haridas S."/>
            <person name="Hughes K."/>
            <person name="Justo A."/>
            <person name="Karasinski D."/>
            <person name="Kautmanova I."/>
            <person name="Kiss B."/>
            <person name="Kocsube S."/>
            <person name="Kotiranta H."/>
            <person name="LaButti K.M."/>
            <person name="Lechner B.E."/>
            <person name="Liimatainen K."/>
            <person name="Lipzen A."/>
            <person name="Lukacs Z."/>
            <person name="Mihaltcheva S."/>
            <person name="Morgado L.N."/>
            <person name="Niskanen T."/>
            <person name="Noordeloos M.E."/>
            <person name="Ohm R.A."/>
            <person name="Ortiz-Santana B."/>
            <person name="Ovrebo C."/>
            <person name="Racz N."/>
            <person name="Riley R."/>
            <person name="Savchenko A."/>
            <person name="Shiryaev A."/>
            <person name="Soop K."/>
            <person name="Spirin V."/>
            <person name="Szebenyi C."/>
            <person name="Tomsovsky M."/>
            <person name="Tulloss R.E."/>
            <person name="Uehling J."/>
            <person name="Grigoriev I.V."/>
            <person name="Vagvolgyi C."/>
            <person name="Papp T."/>
            <person name="Martin F.M."/>
            <person name="Miettinen O."/>
            <person name="Hibbett D.S."/>
            <person name="Nagy L.G."/>
        </authorList>
    </citation>
    <scope>NUCLEOTIDE SEQUENCE [LARGE SCALE GENOMIC DNA]</scope>
    <source>
        <strain evidence="1 2">NL-1719</strain>
    </source>
</reference>
<organism evidence="1 2">
    <name type="scientific">Pluteus cervinus</name>
    <dbReference type="NCBI Taxonomy" id="181527"/>
    <lineage>
        <taxon>Eukaryota</taxon>
        <taxon>Fungi</taxon>
        <taxon>Dikarya</taxon>
        <taxon>Basidiomycota</taxon>
        <taxon>Agaricomycotina</taxon>
        <taxon>Agaricomycetes</taxon>
        <taxon>Agaricomycetidae</taxon>
        <taxon>Agaricales</taxon>
        <taxon>Pluteineae</taxon>
        <taxon>Pluteaceae</taxon>
        <taxon>Pluteus</taxon>
    </lineage>
</organism>
<dbReference type="Proteomes" id="UP000308600">
    <property type="component" value="Unassembled WGS sequence"/>
</dbReference>